<name>A0A5C5VVH3_9BACT</name>
<organism evidence="2 3">
    <name type="scientific">Botrimarina hoheduenensis</name>
    <dbReference type="NCBI Taxonomy" id="2528000"/>
    <lineage>
        <taxon>Bacteria</taxon>
        <taxon>Pseudomonadati</taxon>
        <taxon>Planctomycetota</taxon>
        <taxon>Planctomycetia</taxon>
        <taxon>Pirellulales</taxon>
        <taxon>Lacipirellulaceae</taxon>
        <taxon>Botrimarina</taxon>
    </lineage>
</organism>
<comment type="caution">
    <text evidence="2">The sequence shown here is derived from an EMBL/GenBank/DDBJ whole genome shotgun (WGS) entry which is preliminary data.</text>
</comment>
<feature type="compositionally biased region" description="Basic residues" evidence="1">
    <location>
        <begin position="48"/>
        <end position="58"/>
    </location>
</feature>
<dbReference type="EMBL" id="SJPH01000006">
    <property type="protein sequence ID" value="TWT42666.1"/>
    <property type="molecule type" value="Genomic_DNA"/>
</dbReference>
<feature type="region of interest" description="Disordered" evidence="1">
    <location>
        <begin position="1"/>
        <end position="58"/>
    </location>
</feature>
<accession>A0A5C5VVH3</accession>
<reference evidence="2 3" key="1">
    <citation type="submission" date="2019-02" db="EMBL/GenBank/DDBJ databases">
        <title>Deep-cultivation of Planctomycetes and their phenomic and genomic characterization uncovers novel biology.</title>
        <authorList>
            <person name="Wiegand S."/>
            <person name="Jogler M."/>
            <person name="Boedeker C."/>
            <person name="Pinto D."/>
            <person name="Vollmers J."/>
            <person name="Rivas-Marin E."/>
            <person name="Kohn T."/>
            <person name="Peeters S.H."/>
            <person name="Heuer A."/>
            <person name="Rast P."/>
            <person name="Oberbeckmann S."/>
            <person name="Bunk B."/>
            <person name="Jeske O."/>
            <person name="Meyerdierks A."/>
            <person name="Storesund J.E."/>
            <person name="Kallscheuer N."/>
            <person name="Luecker S."/>
            <person name="Lage O.M."/>
            <person name="Pohl T."/>
            <person name="Merkel B.J."/>
            <person name="Hornburger P."/>
            <person name="Mueller R.-W."/>
            <person name="Bruemmer F."/>
            <person name="Labrenz M."/>
            <person name="Spormann A.M."/>
            <person name="Op Den Camp H."/>
            <person name="Overmann J."/>
            <person name="Amann R."/>
            <person name="Jetten M.S.M."/>
            <person name="Mascher T."/>
            <person name="Medema M.H."/>
            <person name="Devos D.P."/>
            <person name="Kaster A.-K."/>
            <person name="Ovreas L."/>
            <person name="Rohde M."/>
            <person name="Galperin M.Y."/>
            <person name="Jogler C."/>
        </authorList>
    </citation>
    <scope>NUCLEOTIDE SEQUENCE [LARGE SCALE GENOMIC DNA]</scope>
    <source>
        <strain evidence="2 3">Pla111</strain>
    </source>
</reference>
<evidence type="ECO:0000256" key="1">
    <source>
        <dbReference type="SAM" id="MobiDB-lite"/>
    </source>
</evidence>
<keyword evidence="3" id="KW-1185">Reference proteome</keyword>
<dbReference type="AlphaFoldDB" id="A0A5C5VVH3"/>
<feature type="compositionally biased region" description="Basic residues" evidence="1">
    <location>
        <begin position="29"/>
        <end position="39"/>
    </location>
</feature>
<gene>
    <name evidence="2" type="ORF">Pla111_26390</name>
</gene>
<sequence length="58" mass="6721">MSTEKNYGNDYDASNYERIEHRSGAAPGKRSRPMTKRAGKSPQSVNGIHKRRRRKMAW</sequence>
<proteinExistence type="predicted"/>
<dbReference type="Proteomes" id="UP000318995">
    <property type="component" value="Unassembled WGS sequence"/>
</dbReference>
<dbReference type="RefSeq" id="WP_197525017.1">
    <property type="nucleotide sequence ID" value="NZ_SJPH01000006.1"/>
</dbReference>
<evidence type="ECO:0000313" key="2">
    <source>
        <dbReference type="EMBL" id="TWT42666.1"/>
    </source>
</evidence>
<evidence type="ECO:0000313" key="3">
    <source>
        <dbReference type="Proteomes" id="UP000318995"/>
    </source>
</evidence>
<protein>
    <submittedName>
        <fullName evidence="2">Uncharacterized protein</fullName>
    </submittedName>
</protein>